<dbReference type="GO" id="GO:0090435">
    <property type="term" value="P:protein localization to nuclear envelope"/>
    <property type="evidence" value="ECO:0007669"/>
    <property type="project" value="TreeGrafter"/>
</dbReference>
<keyword evidence="5 11" id="KW-0403">Intermediate filament</keyword>
<evidence type="ECO:0000256" key="12">
    <source>
        <dbReference type="SAM" id="Coils"/>
    </source>
</evidence>
<evidence type="ECO:0000256" key="1">
    <source>
        <dbReference type="ARBA" id="ARBA00004109"/>
    </source>
</evidence>
<protein>
    <submittedName>
        <fullName evidence="16">Lamin A</fullName>
    </submittedName>
</protein>
<name>A0A8C6WFZ2_9GOBI</name>
<evidence type="ECO:0000256" key="10">
    <source>
        <dbReference type="ARBA" id="ARBA00024186"/>
    </source>
</evidence>
<dbReference type="Pfam" id="PF00932">
    <property type="entry name" value="LTD"/>
    <property type="match status" value="1"/>
</dbReference>
<comment type="similarity">
    <text evidence="11">Belongs to the intermediate filament family.</text>
</comment>
<keyword evidence="7" id="KW-0539">Nucleus</keyword>
<accession>A0A8C6WFZ2</accession>
<evidence type="ECO:0000256" key="7">
    <source>
        <dbReference type="ARBA" id="ARBA00023242"/>
    </source>
</evidence>
<sequence length="611" mass="69053">METPSVKRVNRAASPARITRLQEKEDLCNLNDRLAVYIDKVRALEAENSGLRLRVTESESSVTRDLSGIKAAYESELADARQTLDQVAKERARLQLELGKLRQEHQELRARNSKKESDLEAALARLKELEALLNSKDASLNTAMSERRTLEAEVKELKAHIAKLDGVLADTKRQLQEEMLNRVDAENRLQTLKEEMQFQKNIYNEEQREFRSRHESRLVEADVGQQQEFESKLQAALFEMRAQQEEQVRIYKEDVDRTYTAKLENARVSADRNGLLVSTAHEELQQTRVRLEGMSGQLSQLQKQLSQSEARARELEEAMARERDMSRRRLEDKEREMAEIRARMLQQLEEYQELLDVKLALDMEINAYRKLLEGEEERLRLSPSPTSKVTVSRSSGRTSSGTKRKRVNDGEAESRSARGEALAGGLTSGRVTVDEVDLDGKFIRLNNASDADQPMGNWQLQNQANAKPPLVYKFSNKFVLKAGSSVTIWASGGGGSNSPPSDLLWKSQDLWGTGDLLETRLINAGGEEMAARKITTTFLNEGEEEDDEEVSHCGKRAEVTGYSSSEYENLLQCLPLVATRGQCFVKSLFSAVMAVSTIEVNDSVYLFEINT</sequence>
<evidence type="ECO:0000313" key="16">
    <source>
        <dbReference type="Ensembl" id="ENSNMLP00000004526.1"/>
    </source>
</evidence>
<dbReference type="SUPFAM" id="SSF64593">
    <property type="entry name" value="Intermediate filament protein, coiled coil region"/>
    <property type="match status" value="2"/>
</dbReference>
<comment type="subcellular location">
    <subcellularLocation>
        <location evidence="10">Nucleus lamina</location>
    </subcellularLocation>
    <subcellularLocation>
        <location evidence="1">Nucleus matrix</location>
    </subcellularLocation>
    <subcellularLocation>
        <location evidence="2">Nucleus</location>
        <location evidence="2">Nucleoplasm</location>
    </subcellularLocation>
</comment>
<dbReference type="Gene3D" id="1.20.5.170">
    <property type="match status" value="1"/>
</dbReference>
<evidence type="ECO:0000256" key="11">
    <source>
        <dbReference type="RuleBase" id="RU000685"/>
    </source>
</evidence>
<evidence type="ECO:0000256" key="13">
    <source>
        <dbReference type="SAM" id="MobiDB-lite"/>
    </source>
</evidence>
<dbReference type="AlphaFoldDB" id="A0A8C6WFZ2"/>
<dbReference type="SMART" id="SM01391">
    <property type="entry name" value="Filament"/>
    <property type="match status" value="1"/>
</dbReference>
<keyword evidence="8" id="KW-0449">Lipoprotein</keyword>
<dbReference type="PROSITE" id="PS00226">
    <property type="entry name" value="IF_ROD_1"/>
    <property type="match status" value="1"/>
</dbReference>
<dbReference type="PROSITE" id="PS51841">
    <property type="entry name" value="LTD"/>
    <property type="match status" value="1"/>
</dbReference>
<dbReference type="GO" id="GO:0031507">
    <property type="term" value="P:heterochromatin formation"/>
    <property type="evidence" value="ECO:0007669"/>
    <property type="project" value="TreeGrafter"/>
</dbReference>
<dbReference type="GO" id="GO:0005652">
    <property type="term" value="C:nuclear lamina"/>
    <property type="evidence" value="ECO:0007669"/>
    <property type="project" value="UniProtKB-SubCell"/>
</dbReference>
<dbReference type="PANTHER" id="PTHR45721">
    <property type="entry name" value="LAMIN DM0-RELATED"/>
    <property type="match status" value="1"/>
</dbReference>
<dbReference type="Pfam" id="PF00038">
    <property type="entry name" value="Filament"/>
    <property type="match status" value="1"/>
</dbReference>
<keyword evidence="17" id="KW-1185">Reference proteome</keyword>
<dbReference type="PROSITE" id="PS51842">
    <property type="entry name" value="IF_ROD_2"/>
    <property type="match status" value="1"/>
</dbReference>
<evidence type="ECO:0000256" key="8">
    <source>
        <dbReference type="ARBA" id="ARBA00023288"/>
    </source>
</evidence>
<evidence type="ECO:0000256" key="2">
    <source>
        <dbReference type="ARBA" id="ARBA00004642"/>
    </source>
</evidence>
<evidence type="ECO:0000313" key="17">
    <source>
        <dbReference type="Proteomes" id="UP000694523"/>
    </source>
</evidence>
<feature type="domain" description="LTD" evidence="14">
    <location>
        <begin position="413"/>
        <end position="536"/>
    </location>
</feature>
<keyword evidence="3" id="KW-0488">Methylation</keyword>
<proteinExistence type="inferred from homology"/>
<evidence type="ECO:0000256" key="3">
    <source>
        <dbReference type="ARBA" id="ARBA00022481"/>
    </source>
</evidence>
<evidence type="ECO:0000256" key="4">
    <source>
        <dbReference type="ARBA" id="ARBA00022553"/>
    </source>
</evidence>
<dbReference type="Gene3D" id="2.60.40.1260">
    <property type="entry name" value="Lamin Tail domain"/>
    <property type="match status" value="1"/>
</dbReference>
<dbReference type="GO" id="GO:0005200">
    <property type="term" value="F:structural constituent of cytoskeleton"/>
    <property type="evidence" value="ECO:0007669"/>
    <property type="project" value="TreeGrafter"/>
</dbReference>
<feature type="region of interest" description="Disordered" evidence="13">
    <location>
        <begin position="376"/>
        <end position="424"/>
    </location>
</feature>
<dbReference type="GO" id="GO:0051664">
    <property type="term" value="P:nuclear pore localization"/>
    <property type="evidence" value="ECO:0007669"/>
    <property type="project" value="TreeGrafter"/>
</dbReference>
<dbReference type="InterPro" id="IPR001322">
    <property type="entry name" value="Lamin_tail_dom"/>
</dbReference>
<dbReference type="GO" id="GO:0007097">
    <property type="term" value="P:nuclear migration"/>
    <property type="evidence" value="ECO:0007669"/>
    <property type="project" value="TreeGrafter"/>
</dbReference>
<feature type="domain" description="IF rod" evidence="15">
    <location>
        <begin position="23"/>
        <end position="379"/>
    </location>
</feature>
<dbReference type="SUPFAM" id="SSF74853">
    <property type="entry name" value="Lamin A/C globular tail domain"/>
    <property type="match status" value="1"/>
</dbReference>
<reference evidence="16" key="2">
    <citation type="submission" date="2025-09" db="UniProtKB">
        <authorList>
            <consortium name="Ensembl"/>
        </authorList>
    </citation>
    <scope>IDENTIFICATION</scope>
</reference>
<dbReference type="GO" id="GO:0006998">
    <property type="term" value="P:nuclear envelope organization"/>
    <property type="evidence" value="ECO:0007669"/>
    <property type="project" value="TreeGrafter"/>
</dbReference>
<evidence type="ECO:0000259" key="14">
    <source>
        <dbReference type="PROSITE" id="PS51841"/>
    </source>
</evidence>
<dbReference type="PANTHER" id="PTHR45721:SF5">
    <property type="entry name" value="PRELAMIN-A_C"/>
    <property type="match status" value="1"/>
</dbReference>
<keyword evidence="6 12" id="KW-0175">Coiled coil</keyword>
<feature type="compositionally biased region" description="Basic and acidic residues" evidence="13">
    <location>
        <begin position="407"/>
        <end position="418"/>
    </location>
</feature>
<evidence type="ECO:0000256" key="6">
    <source>
        <dbReference type="ARBA" id="ARBA00023054"/>
    </source>
</evidence>
<dbReference type="Proteomes" id="UP000694523">
    <property type="component" value="Unplaced"/>
</dbReference>
<dbReference type="InterPro" id="IPR018039">
    <property type="entry name" value="IF_conserved"/>
</dbReference>
<organism evidence="16 17">
    <name type="scientific">Neogobius melanostomus</name>
    <name type="common">round goby</name>
    <dbReference type="NCBI Taxonomy" id="47308"/>
    <lineage>
        <taxon>Eukaryota</taxon>
        <taxon>Metazoa</taxon>
        <taxon>Chordata</taxon>
        <taxon>Craniata</taxon>
        <taxon>Vertebrata</taxon>
        <taxon>Euteleostomi</taxon>
        <taxon>Actinopterygii</taxon>
        <taxon>Neopterygii</taxon>
        <taxon>Teleostei</taxon>
        <taxon>Neoteleostei</taxon>
        <taxon>Acanthomorphata</taxon>
        <taxon>Gobiaria</taxon>
        <taxon>Gobiiformes</taxon>
        <taxon>Gobioidei</taxon>
        <taxon>Gobiidae</taxon>
        <taxon>Benthophilinae</taxon>
        <taxon>Neogobiini</taxon>
        <taxon>Neogobius</taxon>
    </lineage>
</organism>
<keyword evidence="9" id="KW-0636">Prenylation</keyword>
<dbReference type="Ensembl" id="ENSNMLT00000005183.1">
    <property type="protein sequence ID" value="ENSNMLP00000004526.1"/>
    <property type="gene ID" value="ENSNMLG00000002803.1"/>
</dbReference>
<dbReference type="GO" id="GO:0005882">
    <property type="term" value="C:intermediate filament"/>
    <property type="evidence" value="ECO:0007669"/>
    <property type="project" value="UniProtKB-KW"/>
</dbReference>
<evidence type="ECO:0000256" key="5">
    <source>
        <dbReference type="ARBA" id="ARBA00022754"/>
    </source>
</evidence>
<dbReference type="GO" id="GO:0005654">
    <property type="term" value="C:nucleoplasm"/>
    <property type="evidence" value="ECO:0007669"/>
    <property type="project" value="UniProtKB-SubCell"/>
</dbReference>
<evidence type="ECO:0000256" key="9">
    <source>
        <dbReference type="ARBA" id="ARBA00023289"/>
    </source>
</evidence>
<dbReference type="InterPro" id="IPR036415">
    <property type="entry name" value="Lamin_tail_dom_sf"/>
</dbReference>
<dbReference type="InterPro" id="IPR039008">
    <property type="entry name" value="IF_rod_dom"/>
</dbReference>
<dbReference type="Gene3D" id="1.20.5.1160">
    <property type="entry name" value="Vasodilator-stimulated phosphoprotein"/>
    <property type="match status" value="2"/>
</dbReference>
<feature type="compositionally biased region" description="Low complexity" evidence="13">
    <location>
        <begin position="386"/>
        <end position="401"/>
    </location>
</feature>
<evidence type="ECO:0000259" key="15">
    <source>
        <dbReference type="PROSITE" id="PS51842"/>
    </source>
</evidence>
<reference evidence="16" key="1">
    <citation type="submission" date="2025-08" db="UniProtKB">
        <authorList>
            <consortium name="Ensembl"/>
        </authorList>
    </citation>
    <scope>IDENTIFICATION</scope>
</reference>
<dbReference type="GO" id="GO:0016363">
    <property type="term" value="C:nuclear matrix"/>
    <property type="evidence" value="ECO:0007669"/>
    <property type="project" value="UniProtKB-SubCell"/>
</dbReference>
<keyword evidence="4" id="KW-0597">Phosphoprotein</keyword>
<feature type="coiled-coil region" evidence="12">
    <location>
        <begin position="70"/>
        <end position="209"/>
    </location>
</feature>
<feature type="coiled-coil region" evidence="12">
    <location>
        <begin position="284"/>
        <end position="350"/>
    </location>
</feature>